<protein>
    <submittedName>
        <fullName evidence="2">41447_t:CDS:1</fullName>
    </submittedName>
</protein>
<keyword evidence="3" id="KW-1185">Reference proteome</keyword>
<evidence type="ECO:0000256" key="1">
    <source>
        <dbReference type="SAM" id="MobiDB-lite"/>
    </source>
</evidence>
<evidence type="ECO:0000313" key="2">
    <source>
        <dbReference type="EMBL" id="CAG8853138.1"/>
    </source>
</evidence>
<feature type="compositionally biased region" description="Basic and acidic residues" evidence="1">
    <location>
        <begin position="48"/>
        <end position="70"/>
    </location>
</feature>
<feature type="non-terminal residue" evidence="2">
    <location>
        <position position="1"/>
    </location>
</feature>
<evidence type="ECO:0000313" key="3">
    <source>
        <dbReference type="Proteomes" id="UP000789901"/>
    </source>
</evidence>
<gene>
    <name evidence="2" type="ORF">GMARGA_LOCUS41959</name>
</gene>
<sequence>SDASKHKQKFEELKQGKPEHISYYDSYTIYNLDKYDKEIKELEDYEREVAEKSNKIRSQTQKEQRDKESELNSSHCSYCNYKYNKKQKDGQKFCSDNCYYQHYAEKCDDCLEKCVSSYKGKATGYAQTYYSDAKNKTGILCSKCHQEQLKEETEERKKDKE</sequence>
<reference evidence="2 3" key="1">
    <citation type="submission" date="2021-06" db="EMBL/GenBank/DDBJ databases">
        <authorList>
            <person name="Kallberg Y."/>
            <person name="Tangrot J."/>
            <person name="Rosling A."/>
        </authorList>
    </citation>
    <scope>NUCLEOTIDE SEQUENCE [LARGE SCALE GENOMIC DNA]</scope>
    <source>
        <strain evidence="2 3">120-4 pot B 10/14</strain>
    </source>
</reference>
<comment type="caution">
    <text evidence="2">The sequence shown here is derived from an EMBL/GenBank/DDBJ whole genome shotgun (WGS) entry which is preliminary data.</text>
</comment>
<feature type="region of interest" description="Disordered" evidence="1">
    <location>
        <begin position="48"/>
        <end position="73"/>
    </location>
</feature>
<accession>A0ABN7XFG5</accession>
<organism evidence="2 3">
    <name type="scientific">Gigaspora margarita</name>
    <dbReference type="NCBI Taxonomy" id="4874"/>
    <lineage>
        <taxon>Eukaryota</taxon>
        <taxon>Fungi</taxon>
        <taxon>Fungi incertae sedis</taxon>
        <taxon>Mucoromycota</taxon>
        <taxon>Glomeromycotina</taxon>
        <taxon>Glomeromycetes</taxon>
        <taxon>Diversisporales</taxon>
        <taxon>Gigasporaceae</taxon>
        <taxon>Gigaspora</taxon>
    </lineage>
</organism>
<name>A0ABN7XFG5_GIGMA</name>
<dbReference type="Proteomes" id="UP000789901">
    <property type="component" value="Unassembled WGS sequence"/>
</dbReference>
<dbReference type="EMBL" id="CAJVQB010120496">
    <property type="protein sequence ID" value="CAG8853138.1"/>
    <property type="molecule type" value="Genomic_DNA"/>
</dbReference>
<proteinExistence type="predicted"/>